<keyword evidence="2" id="KW-1185">Reference proteome</keyword>
<reference evidence="1 2" key="1">
    <citation type="submission" date="2021-04" db="EMBL/GenBank/DDBJ databases">
        <title>Whole genome sequence of Jiella sp. KSK16Y-1.</title>
        <authorList>
            <person name="Tuo L."/>
        </authorList>
    </citation>
    <scope>NUCLEOTIDE SEQUENCE [LARGE SCALE GENOMIC DNA]</scope>
    <source>
        <strain evidence="1 2">KSK16Y-1</strain>
    </source>
</reference>
<dbReference type="EMBL" id="JAGJCF010000003">
    <property type="protein sequence ID" value="MBP0615115.1"/>
    <property type="molecule type" value="Genomic_DNA"/>
</dbReference>
<dbReference type="RefSeq" id="WP_209593535.1">
    <property type="nucleotide sequence ID" value="NZ_JAGJCF010000003.1"/>
</dbReference>
<comment type="caution">
    <text evidence="1">The sequence shown here is derived from an EMBL/GenBank/DDBJ whole genome shotgun (WGS) entry which is preliminary data.</text>
</comment>
<accession>A0ABS4BED7</accession>
<sequence length="375" mass="39405">MIVQRFAKWTREATTRERCEAATMLAETLVHGGAKGTDRDVIVASLTLLLDDPAASVRLAMARVLSGGRNVPRSLLFALAADIQPVATQIVGNSADLSQDELVDLAAVGSAAARRAIAERPVVPLPVSAVIAETGEAEAALALARNDGAAISDQSFSRLVERFCGDGPIRDALLGRSDLPASVRHQLMVAVGEILAQSDLLQNLFGASRAAAVAYFASERGTNLLAEKLTSRQTAQFGEHLRVSGGVTPSLLLRAVCTGNIELFTTLLASLSRRSERRVATIVAGGRSPALRALVLSCGIAEGQAFLFAEAISLWRSIARGDSTMRPAAVPAVLLARACAAGMNGKILPEAMILLRQLAREAERDAARDTAQVAA</sequence>
<gene>
    <name evidence="1" type="ORF">J6595_05940</name>
</gene>
<dbReference type="Proteomes" id="UP000678276">
    <property type="component" value="Unassembled WGS sequence"/>
</dbReference>
<dbReference type="PIRSF" id="PIRSF035865">
    <property type="entry name" value="UCP035865"/>
    <property type="match status" value="1"/>
</dbReference>
<evidence type="ECO:0000313" key="2">
    <source>
        <dbReference type="Proteomes" id="UP000678276"/>
    </source>
</evidence>
<protein>
    <submittedName>
        <fullName evidence="1">DUF2336 domain-containing protein</fullName>
    </submittedName>
</protein>
<dbReference type="Pfam" id="PF10098">
    <property type="entry name" value="DUF2336"/>
    <property type="match status" value="1"/>
</dbReference>
<dbReference type="InterPro" id="IPR014598">
    <property type="entry name" value="UCP035865"/>
</dbReference>
<evidence type="ECO:0000313" key="1">
    <source>
        <dbReference type="EMBL" id="MBP0615115.1"/>
    </source>
</evidence>
<proteinExistence type="predicted"/>
<name>A0ABS4BED7_9HYPH</name>
<dbReference type="InterPro" id="IPR019285">
    <property type="entry name" value="DUF2336"/>
</dbReference>
<organism evidence="1 2">
    <name type="scientific">Jiella mangrovi</name>
    <dbReference type="NCBI Taxonomy" id="2821407"/>
    <lineage>
        <taxon>Bacteria</taxon>
        <taxon>Pseudomonadati</taxon>
        <taxon>Pseudomonadota</taxon>
        <taxon>Alphaproteobacteria</taxon>
        <taxon>Hyphomicrobiales</taxon>
        <taxon>Aurantimonadaceae</taxon>
        <taxon>Jiella</taxon>
    </lineage>
</organism>